<keyword evidence="4 7" id="KW-0238">DNA-binding</keyword>
<gene>
    <name evidence="10" type="ORF">G3O08_05360</name>
</gene>
<evidence type="ECO:0000313" key="10">
    <source>
        <dbReference type="EMBL" id="NEN22925.1"/>
    </source>
</evidence>
<feature type="domain" description="OmpR/PhoB-type" evidence="9">
    <location>
        <begin position="138"/>
        <end position="238"/>
    </location>
</feature>
<dbReference type="InterPro" id="IPR016032">
    <property type="entry name" value="Sig_transdc_resp-reg_C-effctor"/>
</dbReference>
<dbReference type="GO" id="GO:0005829">
    <property type="term" value="C:cytosol"/>
    <property type="evidence" value="ECO:0007669"/>
    <property type="project" value="TreeGrafter"/>
</dbReference>
<keyword evidence="1 6" id="KW-0597">Phosphoprotein</keyword>
<dbReference type="PANTHER" id="PTHR48111:SF21">
    <property type="entry name" value="DNA-BINDING DUAL MASTER TRANSCRIPTIONAL REGULATOR RPAA"/>
    <property type="match status" value="1"/>
</dbReference>
<dbReference type="GO" id="GO:0006355">
    <property type="term" value="P:regulation of DNA-templated transcription"/>
    <property type="evidence" value="ECO:0007669"/>
    <property type="project" value="InterPro"/>
</dbReference>
<dbReference type="InterPro" id="IPR001789">
    <property type="entry name" value="Sig_transdc_resp-reg_receiver"/>
</dbReference>
<protein>
    <submittedName>
        <fullName evidence="10">Response regulator transcription factor</fullName>
    </submittedName>
</protein>
<comment type="caution">
    <text evidence="10">The sequence shown here is derived from an EMBL/GenBank/DDBJ whole genome shotgun (WGS) entry which is preliminary data.</text>
</comment>
<evidence type="ECO:0000256" key="1">
    <source>
        <dbReference type="ARBA" id="ARBA00022553"/>
    </source>
</evidence>
<accession>A0A7K3WQ88</accession>
<evidence type="ECO:0000256" key="7">
    <source>
        <dbReference type="PROSITE-ProRule" id="PRU01091"/>
    </source>
</evidence>
<feature type="DNA-binding region" description="OmpR/PhoB-type" evidence="7">
    <location>
        <begin position="138"/>
        <end position="238"/>
    </location>
</feature>
<evidence type="ECO:0000256" key="6">
    <source>
        <dbReference type="PROSITE-ProRule" id="PRU00169"/>
    </source>
</evidence>
<evidence type="ECO:0000256" key="3">
    <source>
        <dbReference type="ARBA" id="ARBA00023015"/>
    </source>
</evidence>
<dbReference type="Pfam" id="PF00072">
    <property type="entry name" value="Response_reg"/>
    <property type="match status" value="1"/>
</dbReference>
<keyword evidence="5" id="KW-0804">Transcription</keyword>
<dbReference type="Gene3D" id="3.40.50.2300">
    <property type="match status" value="1"/>
</dbReference>
<sequence length="239" mass="27696">MQEESKEKKPRILLVEDEESLVEVMLMNLRFEGYDVSVARDGKQAIDMARQARYDLCILDIMLPKIDGFTVCKTLRLEKNRVPILFLSAKSTGADRVEGLKIGGDDYLTKPFNLEELLLRVSNLLRLHKRAPAEGRELDVYSFGTNQINFSTFEIITQAGKKETLSKREIQLLKFLIDRPGEVVSREEILETVWGYDVYPSTRTIDNYILAFRKYFEKNPKEPDFFHSIRGVGYKFVNE</sequence>
<dbReference type="InterPro" id="IPR011006">
    <property type="entry name" value="CheY-like_superfamily"/>
</dbReference>
<dbReference type="Pfam" id="PF00486">
    <property type="entry name" value="Trans_reg_C"/>
    <property type="match status" value="1"/>
</dbReference>
<dbReference type="PROSITE" id="PS50110">
    <property type="entry name" value="RESPONSE_REGULATORY"/>
    <property type="match status" value="1"/>
</dbReference>
<evidence type="ECO:0000256" key="4">
    <source>
        <dbReference type="ARBA" id="ARBA00023125"/>
    </source>
</evidence>
<evidence type="ECO:0000259" key="8">
    <source>
        <dbReference type="PROSITE" id="PS50110"/>
    </source>
</evidence>
<dbReference type="GO" id="GO:0032993">
    <property type="term" value="C:protein-DNA complex"/>
    <property type="evidence" value="ECO:0007669"/>
    <property type="project" value="TreeGrafter"/>
</dbReference>
<keyword evidence="2" id="KW-0902">Two-component regulatory system</keyword>
<dbReference type="CDD" id="cd17574">
    <property type="entry name" value="REC_OmpR"/>
    <property type="match status" value="1"/>
</dbReference>
<dbReference type="SMART" id="SM00448">
    <property type="entry name" value="REC"/>
    <property type="match status" value="1"/>
</dbReference>
<dbReference type="PANTHER" id="PTHR48111">
    <property type="entry name" value="REGULATOR OF RPOS"/>
    <property type="match status" value="1"/>
</dbReference>
<dbReference type="InterPro" id="IPR001867">
    <property type="entry name" value="OmpR/PhoB-type_DNA-bd"/>
</dbReference>
<dbReference type="InterPro" id="IPR039420">
    <property type="entry name" value="WalR-like"/>
</dbReference>
<feature type="modified residue" description="4-aspartylphosphate" evidence="6">
    <location>
        <position position="60"/>
    </location>
</feature>
<dbReference type="PROSITE" id="PS51755">
    <property type="entry name" value="OMPR_PHOB"/>
    <property type="match status" value="1"/>
</dbReference>
<name>A0A7K3WQ88_9FLAO</name>
<proteinExistence type="predicted"/>
<dbReference type="SUPFAM" id="SSF52172">
    <property type="entry name" value="CheY-like"/>
    <property type="match status" value="1"/>
</dbReference>
<dbReference type="FunFam" id="3.40.50.2300:FF:000001">
    <property type="entry name" value="DNA-binding response regulator PhoB"/>
    <property type="match status" value="1"/>
</dbReference>
<dbReference type="CDD" id="cd00383">
    <property type="entry name" value="trans_reg_C"/>
    <property type="match status" value="1"/>
</dbReference>
<feature type="domain" description="Response regulatory" evidence="8">
    <location>
        <begin position="11"/>
        <end position="125"/>
    </location>
</feature>
<dbReference type="InterPro" id="IPR036388">
    <property type="entry name" value="WH-like_DNA-bd_sf"/>
</dbReference>
<evidence type="ECO:0000259" key="9">
    <source>
        <dbReference type="PROSITE" id="PS51755"/>
    </source>
</evidence>
<dbReference type="RefSeq" id="WP_163283648.1">
    <property type="nucleotide sequence ID" value="NZ_JAAGVY010000006.1"/>
</dbReference>
<dbReference type="Gene3D" id="1.10.10.10">
    <property type="entry name" value="Winged helix-like DNA-binding domain superfamily/Winged helix DNA-binding domain"/>
    <property type="match status" value="1"/>
</dbReference>
<keyword evidence="11" id="KW-1185">Reference proteome</keyword>
<evidence type="ECO:0000313" key="11">
    <source>
        <dbReference type="Proteomes" id="UP000486602"/>
    </source>
</evidence>
<reference evidence="10 11" key="1">
    <citation type="submission" date="2020-02" db="EMBL/GenBank/DDBJ databases">
        <title>Out from the shadows clarifying the taxonomy of the family Cryomorphaceae and related taxa by utilizing the GTDB taxonomic framework.</title>
        <authorList>
            <person name="Bowman J.P."/>
        </authorList>
    </citation>
    <scope>NUCLEOTIDE SEQUENCE [LARGE SCALE GENOMIC DNA]</scope>
    <source>
        <strain evidence="10 11">QSSC 1-22</strain>
    </source>
</reference>
<dbReference type="GO" id="GO:0000976">
    <property type="term" value="F:transcription cis-regulatory region binding"/>
    <property type="evidence" value="ECO:0007669"/>
    <property type="project" value="TreeGrafter"/>
</dbReference>
<dbReference type="EMBL" id="JAAGVY010000006">
    <property type="protein sequence ID" value="NEN22925.1"/>
    <property type="molecule type" value="Genomic_DNA"/>
</dbReference>
<evidence type="ECO:0000256" key="5">
    <source>
        <dbReference type="ARBA" id="ARBA00023163"/>
    </source>
</evidence>
<dbReference type="SMART" id="SM00862">
    <property type="entry name" value="Trans_reg_C"/>
    <property type="match status" value="1"/>
</dbReference>
<organism evidence="10 11">
    <name type="scientific">Cryomorpha ignava</name>
    <dbReference type="NCBI Taxonomy" id="101383"/>
    <lineage>
        <taxon>Bacteria</taxon>
        <taxon>Pseudomonadati</taxon>
        <taxon>Bacteroidota</taxon>
        <taxon>Flavobacteriia</taxon>
        <taxon>Flavobacteriales</taxon>
        <taxon>Cryomorphaceae</taxon>
        <taxon>Cryomorpha</taxon>
    </lineage>
</organism>
<dbReference type="SUPFAM" id="SSF46894">
    <property type="entry name" value="C-terminal effector domain of the bipartite response regulators"/>
    <property type="match status" value="1"/>
</dbReference>
<keyword evidence="3" id="KW-0805">Transcription regulation</keyword>
<evidence type="ECO:0000256" key="2">
    <source>
        <dbReference type="ARBA" id="ARBA00023012"/>
    </source>
</evidence>
<dbReference type="Proteomes" id="UP000486602">
    <property type="component" value="Unassembled WGS sequence"/>
</dbReference>
<dbReference type="AlphaFoldDB" id="A0A7K3WQ88"/>
<dbReference type="GO" id="GO:0000156">
    <property type="term" value="F:phosphorelay response regulator activity"/>
    <property type="evidence" value="ECO:0007669"/>
    <property type="project" value="TreeGrafter"/>
</dbReference>